<reference evidence="2" key="1">
    <citation type="submission" date="2013-07" db="EMBL/GenBank/DDBJ databases">
        <title>The Genome Sequence of Cryptococcus pinus CBS10737.</title>
        <authorList>
            <consortium name="The Broad Institute Genome Sequencing Platform"/>
            <person name="Cuomo C."/>
            <person name="Litvintseva A."/>
            <person name="Chen Y."/>
            <person name="Heitman J."/>
            <person name="Sun S."/>
            <person name="Springer D."/>
            <person name="Dromer F."/>
            <person name="Young S.K."/>
            <person name="Zeng Q."/>
            <person name="Gargeya S."/>
            <person name="Fitzgerald M."/>
            <person name="Abouelleil A."/>
            <person name="Alvarado L."/>
            <person name="Berlin A.M."/>
            <person name="Chapman S.B."/>
            <person name="Dewar J."/>
            <person name="Goldberg J."/>
            <person name="Griggs A."/>
            <person name="Gujja S."/>
            <person name="Hansen M."/>
            <person name="Howarth C."/>
            <person name="Imamovic A."/>
            <person name="Larimer J."/>
            <person name="McCowan C."/>
            <person name="Murphy C."/>
            <person name="Pearson M."/>
            <person name="Priest M."/>
            <person name="Roberts A."/>
            <person name="Saif S."/>
            <person name="Shea T."/>
            <person name="Sykes S."/>
            <person name="Wortman J."/>
            <person name="Nusbaum C."/>
            <person name="Birren B."/>
        </authorList>
    </citation>
    <scope>NUCLEOTIDE SEQUENCE [LARGE SCALE GENOMIC DNA]</scope>
    <source>
        <strain evidence="2">CBS 10737</strain>
    </source>
</reference>
<evidence type="ECO:0000313" key="4">
    <source>
        <dbReference type="Proteomes" id="UP000094020"/>
    </source>
</evidence>
<feature type="compositionally biased region" description="Polar residues" evidence="1">
    <location>
        <begin position="529"/>
        <end position="551"/>
    </location>
</feature>
<feature type="region of interest" description="Disordered" evidence="1">
    <location>
        <begin position="141"/>
        <end position="200"/>
    </location>
</feature>
<feature type="region of interest" description="Disordered" evidence="1">
    <location>
        <begin position="517"/>
        <end position="551"/>
    </location>
</feature>
<gene>
    <name evidence="2" type="ORF">I206_00051</name>
    <name evidence="3" type="ORF">I206_101271</name>
</gene>
<sequence>MTSRTDFFSSLRHKRILSSSKRVPPSNTSYTLDNWIDIDDHGNGNLLNVNNDSSNASYQPQPSTSSLVSTSASHANTARVQYESVKMNDENDQSSLYQQRNFSGSRLKRKSLQLLKMVERKTSNSLNVKWDKEDDLRKSIRHPTLNGEYGENRESKDYTRGSNDHQSSNCPTNSSPPHTPPSPTLTTPNLPAEPYVSEPDKRSYDHHLEYEFHTHHRITPEHLHSKSLTPIPTCLTSMDTPEYPSFIGDSDSSGRRTTLKPHRMKVPQNSPNDSPLASLGLSNKSRSFQDVYVAKQAKKSRTTFEDLVNLPLPQPNGQPSRYVSYFDHTPNPNDYEKTSTLANEFDVINTDIILGINKIHIEDQNPSDPRNFESSSALEALWEYGSTSSSSSSKSSLSPISKQREIEIELDLEIDLNDYPFPPELSNLSTERSLTQTFKKFENHNPKSHLNKISSSNSTTFTHMENEIKPNPIIDFQISSPLSETFSLEDDEEEEEEEEPQIKSVITFKIPLKFEKPKAQERHKDKKSNLSIDSPFTELYQISNPDKIQHP</sequence>
<dbReference type="EMBL" id="CP144519">
    <property type="protein sequence ID" value="WWC67363.1"/>
    <property type="molecule type" value="Genomic_DNA"/>
</dbReference>
<feature type="compositionally biased region" description="Low complexity" evidence="1">
    <location>
        <begin position="63"/>
        <end position="73"/>
    </location>
</feature>
<dbReference type="OrthoDB" id="2565341at2759"/>
<dbReference type="Proteomes" id="UP000094020">
    <property type="component" value="Chromosome 1"/>
</dbReference>
<dbReference type="EMBL" id="KI894007">
    <property type="protein sequence ID" value="OCF52755.1"/>
    <property type="molecule type" value="Genomic_DNA"/>
</dbReference>
<dbReference type="RefSeq" id="XP_019013974.1">
    <property type="nucleotide sequence ID" value="XM_019151836.1"/>
</dbReference>
<feature type="compositionally biased region" description="Low complexity" evidence="1">
    <location>
        <begin position="167"/>
        <end position="176"/>
    </location>
</feature>
<evidence type="ECO:0000313" key="3">
    <source>
        <dbReference type="EMBL" id="WWC67363.1"/>
    </source>
</evidence>
<name>A0A1B9IAV8_9TREE</name>
<evidence type="ECO:0000313" key="2">
    <source>
        <dbReference type="EMBL" id="OCF52755.1"/>
    </source>
</evidence>
<evidence type="ECO:0000256" key="1">
    <source>
        <dbReference type="SAM" id="MobiDB-lite"/>
    </source>
</evidence>
<reference evidence="2" key="3">
    <citation type="submission" date="2016-07" db="EMBL/GenBank/DDBJ databases">
        <title>Evolution of pathogenesis and genome organization in the Tremellales.</title>
        <authorList>
            <person name="Cuomo C."/>
            <person name="Litvintseva A."/>
            <person name="Heitman J."/>
            <person name="Chen Y."/>
            <person name="Sun S."/>
            <person name="Springer D."/>
            <person name="Dromer F."/>
            <person name="Young S."/>
            <person name="Zeng Q."/>
            <person name="Chapman S."/>
            <person name="Gujja S."/>
            <person name="Saif S."/>
            <person name="Birren B."/>
        </authorList>
    </citation>
    <scope>NUCLEOTIDE SEQUENCE</scope>
    <source>
        <strain evidence="2">CBS 10737</strain>
    </source>
</reference>
<dbReference type="GeneID" id="30168420"/>
<feature type="compositionally biased region" description="Polar residues" evidence="1">
    <location>
        <begin position="50"/>
        <end position="62"/>
    </location>
</feature>
<reference evidence="3" key="2">
    <citation type="submission" date="2013-07" db="EMBL/GenBank/DDBJ databases">
        <authorList>
            <consortium name="The Broad Institute Genome Sequencing Platform"/>
            <person name="Cuomo C."/>
            <person name="Litvintseva A."/>
            <person name="Chen Y."/>
            <person name="Heitman J."/>
            <person name="Sun S."/>
            <person name="Springer D."/>
            <person name="Dromer F."/>
            <person name="Young S.K."/>
            <person name="Zeng Q."/>
            <person name="Gargeya S."/>
            <person name="Fitzgerald M."/>
            <person name="Abouelleil A."/>
            <person name="Alvarado L."/>
            <person name="Berlin A.M."/>
            <person name="Chapman S.B."/>
            <person name="Dewar J."/>
            <person name="Goldberg J."/>
            <person name="Griggs A."/>
            <person name="Gujja S."/>
            <person name="Hansen M."/>
            <person name="Howarth C."/>
            <person name="Imamovic A."/>
            <person name="Larimer J."/>
            <person name="McCowan C."/>
            <person name="Murphy C."/>
            <person name="Pearson M."/>
            <person name="Priest M."/>
            <person name="Roberts A."/>
            <person name="Saif S."/>
            <person name="Shea T."/>
            <person name="Sykes S."/>
            <person name="Wortman J."/>
            <person name="Nusbaum C."/>
            <person name="Birren B."/>
        </authorList>
    </citation>
    <scope>NUCLEOTIDE SEQUENCE</scope>
    <source>
        <strain evidence="3">CBS 10737</strain>
    </source>
</reference>
<accession>A0A1B9IAV8</accession>
<proteinExistence type="predicted"/>
<dbReference type="KEGG" id="kpin:30168420"/>
<protein>
    <submittedName>
        <fullName evidence="2">Uncharacterized protein</fullName>
    </submittedName>
</protein>
<dbReference type="AlphaFoldDB" id="A0A1B9IAV8"/>
<feature type="compositionally biased region" description="Basic and acidic residues" evidence="1">
    <location>
        <begin position="150"/>
        <end position="163"/>
    </location>
</feature>
<feature type="region of interest" description="Disordered" evidence="1">
    <location>
        <begin position="50"/>
        <end position="75"/>
    </location>
</feature>
<organism evidence="2">
    <name type="scientific">Kwoniella pini CBS 10737</name>
    <dbReference type="NCBI Taxonomy" id="1296096"/>
    <lineage>
        <taxon>Eukaryota</taxon>
        <taxon>Fungi</taxon>
        <taxon>Dikarya</taxon>
        <taxon>Basidiomycota</taxon>
        <taxon>Agaricomycotina</taxon>
        <taxon>Tremellomycetes</taxon>
        <taxon>Tremellales</taxon>
        <taxon>Cryptococcaceae</taxon>
        <taxon>Kwoniella</taxon>
    </lineage>
</organism>
<keyword evidence="4" id="KW-1185">Reference proteome</keyword>
<feature type="region of interest" description="Disordered" evidence="1">
    <location>
        <begin position="244"/>
        <end position="280"/>
    </location>
</feature>
<feature type="compositionally biased region" description="Polar residues" evidence="1">
    <location>
        <begin position="267"/>
        <end position="280"/>
    </location>
</feature>
<reference evidence="3" key="4">
    <citation type="submission" date="2024-02" db="EMBL/GenBank/DDBJ databases">
        <title>Comparative genomics of Cryptococcus and Kwoniella reveals pathogenesis evolution and contrasting modes of karyotype evolution via chromosome fusion or intercentromeric recombination.</title>
        <authorList>
            <person name="Coelho M.A."/>
            <person name="David-Palma M."/>
            <person name="Shea T."/>
            <person name="Bowers K."/>
            <person name="McGinley-Smith S."/>
            <person name="Mohammad A.W."/>
            <person name="Gnirke A."/>
            <person name="Yurkov A.M."/>
            <person name="Nowrousian M."/>
            <person name="Sun S."/>
            <person name="Cuomo C.A."/>
            <person name="Heitman J."/>
        </authorList>
    </citation>
    <scope>NUCLEOTIDE SEQUENCE</scope>
    <source>
        <strain evidence="3">CBS 10737</strain>
    </source>
</reference>